<dbReference type="Proteomes" id="UP000199137">
    <property type="component" value="Unassembled WGS sequence"/>
</dbReference>
<protein>
    <submittedName>
        <fullName evidence="1">Uncharacterized protein</fullName>
    </submittedName>
</protein>
<sequence length="299" mass="32237">MNSPDIAACRPLESVAVLGQRALLAHGAVQRAVEEYVHWTLQDAYALLRAEFPAATSLLVEAIDGADGTCRVLGVRAGEVDLWRSEDRTGRDEADGVVLDIGVLFEDAVRHQLPQRLPGWSTQDRKAGFYVADLTALPPALNTSCDNGPASEVAPGIRGLLAETSEGWSRETRRAVQEYSRGLAEGRYRPLDSIAKWATVPERLGHPVLQEGFLGYGDCGQLGVEDWRSGITIVHGLAAGVVKCWGAPESYGTPDDLRARVRFGQASLRTHGVSLREVSLAFDGDVRFAAAVLNPVAAR</sequence>
<reference evidence="1 2" key="1">
    <citation type="submission" date="2016-10" db="EMBL/GenBank/DDBJ databases">
        <authorList>
            <person name="de Groot N.N."/>
        </authorList>
    </citation>
    <scope>NUCLEOTIDE SEQUENCE [LARGE SCALE GENOMIC DNA]</scope>
    <source>
        <strain evidence="1 2">DSM 44637</strain>
    </source>
</reference>
<evidence type="ECO:0000313" key="1">
    <source>
        <dbReference type="EMBL" id="SFQ31761.1"/>
    </source>
</evidence>
<proteinExistence type="predicted"/>
<name>A0A1I5XII2_9PSEU</name>
<dbReference type="RefSeq" id="WP_093575788.1">
    <property type="nucleotide sequence ID" value="NZ_FOWC01000010.1"/>
</dbReference>
<evidence type="ECO:0000313" key="2">
    <source>
        <dbReference type="Proteomes" id="UP000199137"/>
    </source>
</evidence>
<accession>A0A1I5XII2</accession>
<organism evidence="1 2">
    <name type="scientific">Amycolatopsis rubida</name>
    <dbReference type="NCBI Taxonomy" id="112413"/>
    <lineage>
        <taxon>Bacteria</taxon>
        <taxon>Bacillati</taxon>
        <taxon>Actinomycetota</taxon>
        <taxon>Actinomycetes</taxon>
        <taxon>Pseudonocardiales</taxon>
        <taxon>Pseudonocardiaceae</taxon>
        <taxon>Amycolatopsis</taxon>
    </lineage>
</organism>
<gene>
    <name evidence="1" type="ORF">SAMN05421854_110258</name>
</gene>
<dbReference type="AlphaFoldDB" id="A0A1I5XII2"/>
<dbReference type="EMBL" id="FOWC01000010">
    <property type="protein sequence ID" value="SFQ31761.1"/>
    <property type="molecule type" value="Genomic_DNA"/>
</dbReference>
<dbReference type="OrthoDB" id="3634297at2"/>